<feature type="domain" description="DUF11" evidence="3">
    <location>
        <begin position="1397"/>
        <end position="1501"/>
    </location>
</feature>
<feature type="domain" description="DUF11" evidence="3">
    <location>
        <begin position="1781"/>
        <end position="1887"/>
    </location>
</feature>
<dbReference type="InterPro" id="IPR013783">
    <property type="entry name" value="Ig-like_fold"/>
</dbReference>
<dbReference type="Pfam" id="PF01345">
    <property type="entry name" value="DUF11"/>
    <property type="match status" value="23"/>
</dbReference>
<gene>
    <name evidence="4" type="ORF">SAMN05444266_107103</name>
</gene>
<feature type="region of interest" description="Disordered" evidence="1">
    <location>
        <begin position="271"/>
        <end position="297"/>
    </location>
</feature>
<dbReference type="Gene3D" id="2.60.40.10">
    <property type="entry name" value="Immunoglobulins"/>
    <property type="match status" value="3"/>
</dbReference>
<proteinExistence type="predicted"/>
<dbReference type="Proteomes" id="UP000184420">
    <property type="component" value="Unassembled WGS sequence"/>
</dbReference>
<feature type="domain" description="DUF11" evidence="3">
    <location>
        <begin position="1274"/>
        <end position="1386"/>
    </location>
</feature>
<feature type="domain" description="DUF11" evidence="3">
    <location>
        <begin position="885"/>
        <end position="985"/>
    </location>
</feature>
<dbReference type="InterPro" id="IPR051172">
    <property type="entry name" value="Chlamydia_OmcB"/>
</dbReference>
<dbReference type="RefSeq" id="WP_073084042.1">
    <property type="nucleotide sequence ID" value="NZ_FRBL01000007.1"/>
</dbReference>
<dbReference type="Gene3D" id="2.60.40.740">
    <property type="match status" value="2"/>
</dbReference>
<feature type="domain" description="DUF11" evidence="3">
    <location>
        <begin position="3689"/>
        <end position="3799"/>
    </location>
</feature>
<feature type="compositionally biased region" description="Polar residues" evidence="1">
    <location>
        <begin position="274"/>
        <end position="284"/>
    </location>
</feature>
<evidence type="ECO:0000313" key="4">
    <source>
        <dbReference type="EMBL" id="SHM24163.1"/>
    </source>
</evidence>
<organism evidence="4 5">
    <name type="scientific">Chitinophaga jiangningensis</name>
    <dbReference type="NCBI Taxonomy" id="1419482"/>
    <lineage>
        <taxon>Bacteria</taxon>
        <taxon>Pseudomonadati</taxon>
        <taxon>Bacteroidota</taxon>
        <taxon>Chitinophagia</taxon>
        <taxon>Chitinophagales</taxon>
        <taxon>Chitinophagaceae</taxon>
        <taxon>Chitinophaga</taxon>
    </lineage>
</organism>
<reference evidence="4 5" key="1">
    <citation type="submission" date="2016-11" db="EMBL/GenBank/DDBJ databases">
        <authorList>
            <person name="Jaros S."/>
            <person name="Januszkiewicz K."/>
            <person name="Wedrychowicz H."/>
        </authorList>
    </citation>
    <scope>NUCLEOTIDE SEQUENCE [LARGE SCALE GENOMIC DNA]</scope>
    <source>
        <strain evidence="4 5">DSM 27406</strain>
    </source>
</reference>
<feature type="domain" description="DUF11" evidence="3">
    <location>
        <begin position="30"/>
        <end position="147"/>
    </location>
</feature>
<dbReference type="EMBL" id="FRBL01000007">
    <property type="protein sequence ID" value="SHM24163.1"/>
    <property type="molecule type" value="Genomic_DNA"/>
</dbReference>
<dbReference type="PANTHER" id="PTHR34819">
    <property type="entry name" value="LARGE CYSTEINE-RICH PERIPLASMIC PROTEIN OMCB"/>
    <property type="match status" value="1"/>
</dbReference>
<keyword evidence="2" id="KW-0732">Signal</keyword>
<feature type="domain" description="DUF11" evidence="3">
    <location>
        <begin position="3046"/>
        <end position="3149"/>
    </location>
</feature>
<evidence type="ECO:0000256" key="1">
    <source>
        <dbReference type="SAM" id="MobiDB-lite"/>
    </source>
</evidence>
<feature type="domain" description="DUF11" evidence="3">
    <location>
        <begin position="1010"/>
        <end position="1128"/>
    </location>
</feature>
<feature type="domain" description="DUF11" evidence="3">
    <location>
        <begin position="2537"/>
        <end position="2661"/>
    </location>
</feature>
<feature type="domain" description="DUF11" evidence="3">
    <location>
        <begin position="3309"/>
        <end position="3416"/>
    </location>
</feature>
<dbReference type="NCBIfam" id="TIGR01451">
    <property type="entry name" value="B_ant_repeat"/>
    <property type="match status" value="25"/>
</dbReference>
<dbReference type="NCBIfam" id="TIGR04131">
    <property type="entry name" value="Bac_Flav_CTERM"/>
    <property type="match status" value="1"/>
</dbReference>
<dbReference type="PANTHER" id="PTHR34819:SF3">
    <property type="entry name" value="CELL SURFACE PROTEIN"/>
    <property type="match status" value="1"/>
</dbReference>
<feature type="chain" id="PRO_5012929418" evidence="2">
    <location>
        <begin position="26"/>
        <end position="4281"/>
    </location>
</feature>
<dbReference type="STRING" id="1419482.SAMN05444266_107103"/>
<evidence type="ECO:0000256" key="2">
    <source>
        <dbReference type="SAM" id="SignalP"/>
    </source>
</evidence>
<dbReference type="Pfam" id="PF22352">
    <property type="entry name" value="K319L-like_PKD"/>
    <property type="match status" value="1"/>
</dbReference>
<feature type="domain" description="DUF11" evidence="3">
    <location>
        <begin position="2411"/>
        <end position="2516"/>
    </location>
</feature>
<evidence type="ECO:0000259" key="3">
    <source>
        <dbReference type="Pfam" id="PF01345"/>
    </source>
</evidence>
<feature type="region of interest" description="Disordered" evidence="1">
    <location>
        <begin position="421"/>
        <end position="440"/>
    </location>
</feature>
<feature type="domain" description="DUF11" evidence="3">
    <location>
        <begin position="4071"/>
        <end position="4188"/>
    </location>
</feature>
<feature type="domain" description="DUF11" evidence="3">
    <location>
        <begin position="2677"/>
        <end position="2778"/>
    </location>
</feature>
<feature type="domain" description="DUF11" evidence="3">
    <location>
        <begin position="1649"/>
        <end position="1733"/>
    </location>
</feature>
<dbReference type="InterPro" id="IPR047589">
    <property type="entry name" value="DUF11_rpt"/>
</dbReference>
<feature type="domain" description="DUF11" evidence="3">
    <location>
        <begin position="1522"/>
        <end position="1637"/>
    </location>
</feature>
<dbReference type="InterPro" id="IPR026341">
    <property type="entry name" value="T9SS_type_B"/>
</dbReference>
<feature type="domain" description="DUF11" evidence="3">
    <location>
        <begin position="1143"/>
        <end position="1250"/>
    </location>
</feature>
<dbReference type="OrthoDB" id="9816593at2"/>
<feature type="domain" description="DUF11" evidence="3">
    <location>
        <begin position="2158"/>
        <end position="2266"/>
    </location>
</feature>
<sequence length="4281" mass="432103">MGKFVLRYTILLFCTILLASGQATMAQNPDMTITKTNSGNLRKSLTGTYTLTVRNLGTSKVGGNLVTVTDVLPAGLIPGTPTGNGWTITTTGNTITATRSDVLGGGGDNYPDITIPVKVASDAPNTITNTATVTTPNDNNAANNSATDIIDTRRHMDMEVTFIETPPNACVNNAYTIQVGIRNNGPDSAVNAKLQVGVTTAVNNISLVRKNITAGGGFFGTGSVVNSVYIDSITLTPNGMATFVFNVLVTQPAPANLGIVEVAVIRSGTDLDTDASNPNNQVPGNEQEECNAAPSGGGCNNIKRDTTLVANAVTADAGPDQNNCENSGANLQGNNVTGVWTQAYGPTTATINNPTFPNTNVNNLQYGTYAFVWTVSNGGCGNASDTVLITNWQQPTPSRPGGDATICGTSYTLQAERPTAGTGVWSQSSGPNNATFDDPANPNATVSGLIEGTYVFVWTTSNGPVCPPNSQQVTIRVNAGTTTANAGPDQQLCNTTSTTMQANTPGQNENGNWQQIAGPSQANILNNGSPTTDIQNLQTGTYSFVWRIQGGSCPSTQDTVNITVVTGGNTANAGPDQTKYNSGIFVMNANSPATGTGTWAVIAGSANISNTTDPNTTVTLQPNSSATLTWTINNGACGSSVDTVVLQYLQQADVRITKTLVSGNYQTGTTVTYRLLIENLGPAAATGVTITDAVPAQLTNVSWNSATTGTNVLITPTSGTGNNISAVANIPFATGNQIVVTVRGTVDSSANGGTVITNTATASAATGIPDPDLSNNTSTVTGTVPNNPPVAVDDYYATVRDVPVSGNVVTNDYDLENDPLTVTTTPVQQPAHGTVQLNADGTFTYTPAPGYQGTDMFVYRVCDSHGACDNANVYISILPPVLNMTVDKSASVPTVAAGGALTYTAVVTNNGPSTIYPNETFTVRDTLPTGFILQSTSISQGTFDQASGNVTGVTLAPGQSVTITATGSVAPTYQQPSITNRITVYPPVGSVYNNEPKDSVTTPVTKAVEVVVTKTDNKLTYTPGVPNTYLITVTNNGPSDLIGATIADPFPPGITLGLWTITSNSNSLVNSSGFGAINQQVDIPAGTTLTIKYTLSIPSGYTGQLVNTATVTIPDGYTNINPGGNTATDIDNQESRVDITTQKSGPASVAAGEPMSYTLVISNDGPSDLLNAAVQDLLPVKLSSPSWTVTPSGAATATPASGTGNVNFTANIPAGTDNTLTVLISGTVAADATGTLTNLATVTPPGGIADSSNQVNTVITSKTGINILKTGPASGHVVAGDPISYTVTVTNSGPSNATNVLLRDTVPAAITNVSWRITGSGGAAVATGAPASGTGNIIGSAVNIPAGSGNQIILTVDGTVNPNATGLLSNTAYATADGTTKNANNITMVENEPALSIVKAGPASADAGSIITYTLKVTNSGPSNAVNALIADDLPSSLTNVSWTATAVGAAVVKSGATGSGNTLNVTADIPAGANNIVTITITATIKPAVVGVITNQGSATVNGDQTTSSRIETIVNSNSQLQVVKSGPATVAAGGTLTYNLTVLNPGPSDASLITLKDTFPAMLSNAVVKTSTDGSAAVTNVIITGNVLEVTGNIKAGDGNAIHVTVNLLVDPAFSGTITNQAGATTGNGNRYPSNVVTTEVLSQPKLQVVKSGPDTVSAGLSVNYLLRLTNNGLSDAQQVVISDVVPAALTDVYWTTGTAGTATITSGATGTGNNVNITANIPHGAGNLIDVFIFGKSAAGYQGTIQNVATATPGGGTAVPSDTVTTAIVSRPQLLIQKSGPQRVVAGGKVVYTIDVTNQGPSDAQNVDISDLVPPEMINVTWRTFVSGGASIITNTTGVGNNVATYANIPASTGYVRIIVDAMADPSAAGTVLNVAAETIDHVDSLKSTVQTLILNDPALVLQKTGPDTISAGRVINYTLIATNLSTANANNILLQDVVPPEITNVTWTASVTGDAVIASGQTGSGNNVVITGNIPGNTGNHIFVNVAGTVRPDFTGTFRNFGAIATPGNAINYSDTVVTTVTNTPNIKIVKTAPDSVAAGGTINFSLLVTNSGPSDATNLNITDALPATLSNVTWTSVSSGNASVVTGGGSGNNVLVTGNIAAGANNYIRINITATVDPAFTGTIANSAVVNITGKPPVVSNETQTIVYTKPGLSVTKIGQTKANIGDEINYTILVRNAGPSNATGITITDIVPADIINVTWVGRVVGNAQITSASSGAGNNINLTGNIAAVGLNAIYVTVRGTVKPDATTSALQNIASVSAPGQSVITDTANTSLVYSPGLQLKKTGPASLHPGDAVTYTINVTNAGPSDITTMSIGDAINTAILNPVWTATTTGNATVDATSGTGNINLTGSIAAGAGNRISITISGQLDPAYQQSALINTAVGTIPGTLPVASTVNTTVTSSADMTLTKSGPSQAAAGENITYTLTLTNAGPSNVYGYTFNDVIPSGLTNATWTATPTGTGATVSATSGTGNVSFTGDLPADAASIQVVIHATVKPDVQAGNIINTASAIATGVPQAAATFVTAVAPHADLAITKSGPATIREGQQVAYTLKVTNNGPSDVLGATISDAVPAGITITGATATTTGNASATSPSIVGQNGSLVVNIGAGAGNAVIVTINGVVTPGVAASITNTAIVTPPAGLTDDNLTNNTSTVTSVTNTVPGGGISKSGPASAHVGDTIQYVMTIDNNGLTDLNGIAFTDNVPAGLQVIGWNAVPVGNASITPSSGTGNNIAATVNVGSSLSGAITITVDAIVLSTAGATVINTATLNTAPPQSSTVVTNIDQSVNLKINKTGPLALQAGLPITYTITVSNAGAADVVNALIEDTISYAILNPTWTATGQDGATVGTASGSGNISLNASIPANQGSVFITVRGTVDPGFQGVITNTAVATLPPGVSGPSPVTSVVNTVVSANTALQILKSGPDAASSGGHVSYVVQVSNPGPATANGIAILDTIAASLTNVSWQARAINGTITSGAAGTGNLLNVQANLSDGGIARIFIDGTIRTDFTGTILNTAHSTQGGNDYASNQVRTVVTTQAGIAITKTGPAKAQAGAPVDYVITVTNRGPADAIGVTIGDLIPPQILNPVWTAIAEDSAQITSGNTTNIPGNVVLTANIRANATSRVVVTVRGTIDPTFSGTITNVGQAQLPNQARLTDTVVTTVTNFAGLDLHKTGPDSAAAGSLITYSVTVVNNGPSAGTGIRVVDTLATALQDVKWSATANGLSTIQGGNVINKTGNPDFTANMPAGAANSILLTITGRVAPSFTGTISNHAVGVVNGVNVPSNTINTVVSSIPGVHIVKAGPPEAKAGGRTSYSIVVTNAGPSDAPAIQISDIIPAAIQGASWQAAVQGSATINGGSSLSGTGNISFTGSIPAGSNNAILISIIGTIDPTFSGALTNTAKVQTGSVMDSSMVTTNVISAPKVTIQKSGPDTVSAGAGITYSLIVQNTGLVPLNNLSITDLVPVEIQNVSWSAVATGGTITGGSSGSGNNVTVTGTLAVGTQNNITVTITGTVNAADTASISNVCHVAEGNTILDRDHVVTAVMNSANVQLTKSGPARAASGSRITYLIDATNYGPSDVLNATISDVVVNNLQNVTWTVTTSGNAVLTSPASGTGNNINVTGTLPAGDSNHVHVVVQGTIDPNFTGTLVNTATGRDSKGRTKQSTVTTLVTKQAIPGIAKSGPATANAGDAVSYQLSVSNLGTSNIDGAVITDTVPALLTNVTWSASGVGTAFITGPSSGSGNNISLKGSIPAGAANSIQIRVTGRIPANATATSMSNTAAVTAADGTTARSNTVVTTINKRFALKVVKTGPATANAGDSIKYVLRVTNSGPSDGAAVTIGDVLSSNNFSGYNWAAAAVGKATLNSIAIGTNTPVNVLANLPAGDTNAIVLTITAQVRADFSGQISNTGTAAVSGTIVNSNTVVTTVTRVADVSILKYGDLELEEGAFITYTLVARNNGPASANGAVITDAIPARISGITSNVTLAENGAGNVNIDLTNNLLKATVGTFPAGSSVIIVIKGQLTGVGVVTNQAFIEVPAGVTDPVPQNNSSRVVNSVVTQQIKTDLQLTKTYQGAASLHVGDRVSFNIAVTNAGPRPDGLVTVRDTLQPNLELAGQPTVSTGSVTYDAASRILIWSIGAMQVNDAHTMALTARVTNTGSVRNAAAVGGLLPDLDLANNYDTTAAIPVTGDDIFLPNIISPNGDGKNDYFKIPGIERYPNSTLIIYNRWGNQVYQSKNYHNEWDGHNLNEGTYFYILQLNTGNGEREYKGWIELVR</sequence>
<accession>A0A1M7H721</accession>
<feature type="domain" description="DUF11" evidence="3">
    <location>
        <begin position="653"/>
        <end position="781"/>
    </location>
</feature>
<dbReference type="Pfam" id="PF13585">
    <property type="entry name" value="CHU_C"/>
    <property type="match status" value="1"/>
</dbReference>
<keyword evidence="5" id="KW-1185">Reference proteome</keyword>
<feature type="domain" description="DUF11" evidence="3">
    <location>
        <begin position="2286"/>
        <end position="2388"/>
    </location>
</feature>
<protein>
    <submittedName>
        <fullName evidence="4">Conserved repeat domain-containing protein/gliding motility-associated C-terminal domain-containing protein</fullName>
    </submittedName>
</protein>
<evidence type="ECO:0000313" key="5">
    <source>
        <dbReference type="Proteomes" id="UP000184420"/>
    </source>
</evidence>
<feature type="signal peptide" evidence="2">
    <location>
        <begin position="1"/>
        <end position="25"/>
    </location>
</feature>
<name>A0A1M7H721_9BACT</name>
<dbReference type="Pfam" id="PF17963">
    <property type="entry name" value="Big_9"/>
    <property type="match status" value="1"/>
</dbReference>
<feature type="domain" description="DUF11" evidence="3">
    <location>
        <begin position="3177"/>
        <end position="3278"/>
    </location>
</feature>
<feature type="domain" description="DUF11" evidence="3">
    <location>
        <begin position="2929"/>
        <end position="3031"/>
    </location>
</feature>
<feature type="domain" description="DUF11" evidence="3">
    <location>
        <begin position="3948"/>
        <end position="4059"/>
    </location>
</feature>
<feature type="compositionally biased region" description="Polar residues" evidence="1">
    <location>
        <begin position="424"/>
        <end position="435"/>
    </location>
</feature>
<feature type="domain" description="DUF11" evidence="3">
    <location>
        <begin position="2031"/>
        <end position="2150"/>
    </location>
</feature>
<dbReference type="InterPro" id="IPR001434">
    <property type="entry name" value="OmcB-like_DUF11"/>
</dbReference>
<dbReference type="Gene3D" id="2.60.40.1170">
    <property type="entry name" value="Mu homology domain, subdomain B"/>
    <property type="match status" value="1"/>
</dbReference>